<evidence type="ECO:0000313" key="3">
    <source>
        <dbReference type="Proteomes" id="UP001311232"/>
    </source>
</evidence>
<accession>A0AAV9SE14</accession>
<keyword evidence="3" id="KW-1185">Reference proteome</keyword>
<evidence type="ECO:0000256" key="1">
    <source>
        <dbReference type="SAM" id="MobiDB-lite"/>
    </source>
</evidence>
<name>A0AAV9SE14_9TELE</name>
<protein>
    <submittedName>
        <fullName evidence="2">Uncharacterized protein</fullName>
    </submittedName>
</protein>
<evidence type="ECO:0000313" key="2">
    <source>
        <dbReference type="EMBL" id="KAK5619044.1"/>
    </source>
</evidence>
<proteinExistence type="predicted"/>
<reference evidence="2 3" key="1">
    <citation type="submission" date="2021-06" db="EMBL/GenBank/DDBJ databases">
        <authorList>
            <person name="Palmer J.M."/>
        </authorList>
    </citation>
    <scope>NUCLEOTIDE SEQUENCE [LARGE SCALE GENOMIC DNA]</scope>
    <source>
        <strain evidence="2 3">MEX-2019</strain>
        <tissue evidence="2">Muscle</tissue>
    </source>
</reference>
<dbReference type="Proteomes" id="UP001311232">
    <property type="component" value="Unassembled WGS sequence"/>
</dbReference>
<comment type="caution">
    <text evidence="2">The sequence shown here is derived from an EMBL/GenBank/DDBJ whole genome shotgun (WGS) entry which is preliminary data.</text>
</comment>
<dbReference type="AlphaFoldDB" id="A0AAV9SE14"/>
<feature type="compositionally biased region" description="Polar residues" evidence="1">
    <location>
        <begin position="36"/>
        <end position="45"/>
    </location>
</feature>
<dbReference type="EMBL" id="JAHHUM010000589">
    <property type="protein sequence ID" value="KAK5619044.1"/>
    <property type="molecule type" value="Genomic_DNA"/>
</dbReference>
<feature type="region of interest" description="Disordered" evidence="1">
    <location>
        <begin position="36"/>
        <end position="70"/>
    </location>
</feature>
<organism evidence="2 3">
    <name type="scientific">Crenichthys baileyi</name>
    <name type="common">White River springfish</name>
    <dbReference type="NCBI Taxonomy" id="28760"/>
    <lineage>
        <taxon>Eukaryota</taxon>
        <taxon>Metazoa</taxon>
        <taxon>Chordata</taxon>
        <taxon>Craniata</taxon>
        <taxon>Vertebrata</taxon>
        <taxon>Euteleostomi</taxon>
        <taxon>Actinopterygii</taxon>
        <taxon>Neopterygii</taxon>
        <taxon>Teleostei</taxon>
        <taxon>Neoteleostei</taxon>
        <taxon>Acanthomorphata</taxon>
        <taxon>Ovalentaria</taxon>
        <taxon>Atherinomorphae</taxon>
        <taxon>Cyprinodontiformes</taxon>
        <taxon>Goodeidae</taxon>
        <taxon>Crenichthys</taxon>
    </lineage>
</organism>
<sequence length="106" mass="11770">MSYRLSWELIAVLSPACSPSHALRLARDTSQYQTKNCHPSTATHFSSDDRITSTSSFPLASNKKESELEISPEETMSLIEAFSPRPEEEGIETVALHASISYLSCY</sequence>
<gene>
    <name evidence="2" type="ORF">CRENBAI_002951</name>
</gene>